<dbReference type="InterPro" id="IPR036005">
    <property type="entry name" value="Creatinase/aminopeptidase-like"/>
</dbReference>
<keyword evidence="2" id="KW-0645">Protease</keyword>
<evidence type="ECO:0000256" key="4">
    <source>
        <dbReference type="ARBA" id="ARBA00022801"/>
    </source>
</evidence>
<dbReference type="GO" id="GO:0070006">
    <property type="term" value="F:metalloaminopeptidase activity"/>
    <property type="evidence" value="ECO:0007669"/>
    <property type="project" value="InterPro"/>
</dbReference>
<dbReference type="NCBIfam" id="TIGR00500">
    <property type="entry name" value="met_pdase_I"/>
    <property type="match status" value="1"/>
</dbReference>
<dbReference type="Gene3D" id="3.90.230.10">
    <property type="entry name" value="Creatinase/methionine aminopeptidase superfamily"/>
    <property type="match status" value="1"/>
</dbReference>
<dbReference type="Gene3D" id="3.10.450.50">
    <property type="match status" value="1"/>
</dbReference>
<dbReference type="SUPFAM" id="SSF55920">
    <property type="entry name" value="Creatinase/aminopeptidase"/>
    <property type="match status" value="1"/>
</dbReference>
<dbReference type="Pfam" id="PF00557">
    <property type="entry name" value="Peptidase_M24"/>
    <property type="match status" value="1"/>
</dbReference>
<dbReference type="HAMAP" id="MF_01974">
    <property type="entry name" value="MetAP_1"/>
    <property type="match status" value="1"/>
</dbReference>
<dbReference type="InterPro" id="IPR000994">
    <property type="entry name" value="Pept_M24"/>
</dbReference>
<organism evidence="7">
    <name type="scientific">freshwater metagenome</name>
    <dbReference type="NCBI Taxonomy" id="449393"/>
    <lineage>
        <taxon>unclassified sequences</taxon>
        <taxon>metagenomes</taxon>
        <taxon>ecological metagenomes</taxon>
    </lineage>
</organism>
<protein>
    <submittedName>
        <fullName evidence="7">Unannotated protein</fullName>
    </submittedName>
</protein>
<accession>A0A6J6KR21</accession>
<evidence type="ECO:0000256" key="5">
    <source>
        <dbReference type="SAM" id="MobiDB-lite"/>
    </source>
</evidence>
<feature type="domain" description="Peptidase M24" evidence="6">
    <location>
        <begin position="123"/>
        <end position="351"/>
    </location>
</feature>
<sequence>MYFSLSQVEVIQYPLVVLQTISNYRAAINGLHRHDSCHSLDGTMSAEAPASPPSILPTANDACWCGSGRKYKRCHKPLEGKVLPGIISPRRVVPPHITPPPYAETGKVTRWKESAVKTPEVIERMRIACSTATEVLRLAGEFVQPGITTDEIDAYVHQLCIDRNSYPSPLNYSGYPKSVCTSVNEVICHGIPDSRVLLDGDIINLDVTCYMGGVHGDTNATFPVGEIDDENRNLIAVTEECIWRGIEAVVPGRPLSDIGKAIETRAKQDKLGVVRAFVGHGIGEQFHTDIQVLHYYDASNSTIMRPGMTFTIEPMISLGSWQHRMWNDDWTAVTADGKRTAQFEHTVLVTDTGVEVLTAGPGAASPNAPWKRNESTQA</sequence>
<keyword evidence="3" id="KW-0479">Metal-binding</keyword>
<evidence type="ECO:0000313" key="7">
    <source>
        <dbReference type="EMBL" id="CAB4651962.1"/>
    </source>
</evidence>
<keyword evidence="4" id="KW-0378">Hydrolase</keyword>
<dbReference type="InterPro" id="IPR001714">
    <property type="entry name" value="Pept_M24_MAP"/>
</dbReference>
<name>A0A6J6KR21_9ZZZZ</name>
<dbReference type="Pfam" id="PF02810">
    <property type="entry name" value="SEC-C"/>
    <property type="match status" value="1"/>
</dbReference>
<dbReference type="InterPro" id="IPR004027">
    <property type="entry name" value="SEC_C_motif"/>
</dbReference>
<dbReference type="AlphaFoldDB" id="A0A6J6KR21"/>
<keyword evidence="1" id="KW-0031">Aminopeptidase</keyword>
<dbReference type="PANTHER" id="PTHR43330:SF8">
    <property type="entry name" value="METHIONINE AMINOPEPTIDASE 1D, MITOCHONDRIAL"/>
    <property type="match status" value="1"/>
</dbReference>
<evidence type="ECO:0000256" key="1">
    <source>
        <dbReference type="ARBA" id="ARBA00022438"/>
    </source>
</evidence>
<dbReference type="InterPro" id="IPR002467">
    <property type="entry name" value="Pept_M24A_MAP1"/>
</dbReference>
<dbReference type="PRINTS" id="PR00599">
    <property type="entry name" value="MAPEPTIDASE"/>
</dbReference>
<dbReference type="PANTHER" id="PTHR43330">
    <property type="entry name" value="METHIONINE AMINOPEPTIDASE"/>
    <property type="match status" value="1"/>
</dbReference>
<dbReference type="PROSITE" id="PS00680">
    <property type="entry name" value="MAP_1"/>
    <property type="match status" value="1"/>
</dbReference>
<evidence type="ECO:0000256" key="3">
    <source>
        <dbReference type="ARBA" id="ARBA00022723"/>
    </source>
</evidence>
<dbReference type="EMBL" id="CAEZWH010000079">
    <property type="protein sequence ID" value="CAB4651962.1"/>
    <property type="molecule type" value="Genomic_DNA"/>
</dbReference>
<feature type="region of interest" description="Disordered" evidence="5">
    <location>
        <begin position="359"/>
        <end position="378"/>
    </location>
</feature>
<evidence type="ECO:0000259" key="6">
    <source>
        <dbReference type="Pfam" id="PF00557"/>
    </source>
</evidence>
<gene>
    <name evidence="7" type="ORF">UFOPK2195_00522</name>
</gene>
<evidence type="ECO:0000256" key="2">
    <source>
        <dbReference type="ARBA" id="ARBA00022670"/>
    </source>
</evidence>
<proteinExistence type="inferred from homology"/>
<dbReference type="GO" id="GO:0006508">
    <property type="term" value="P:proteolysis"/>
    <property type="evidence" value="ECO:0007669"/>
    <property type="project" value="UniProtKB-KW"/>
</dbReference>
<dbReference type="CDD" id="cd01086">
    <property type="entry name" value="MetAP1"/>
    <property type="match status" value="1"/>
</dbReference>
<reference evidence="7" key="1">
    <citation type="submission" date="2020-05" db="EMBL/GenBank/DDBJ databases">
        <authorList>
            <person name="Chiriac C."/>
            <person name="Salcher M."/>
            <person name="Ghai R."/>
            <person name="Kavagutti S V."/>
        </authorList>
    </citation>
    <scope>NUCLEOTIDE SEQUENCE</scope>
</reference>
<dbReference type="SUPFAM" id="SSF103642">
    <property type="entry name" value="Sec-C motif"/>
    <property type="match status" value="1"/>
</dbReference>
<dbReference type="GO" id="GO:0046872">
    <property type="term" value="F:metal ion binding"/>
    <property type="evidence" value="ECO:0007669"/>
    <property type="project" value="UniProtKB-KW"/>
</dbReference>